<dbReference type="GO" id="GO:0034703">
    <property type="term" value="C:cation channel complex"/>
    <property type="evidence" value="ECO:0007669"/>
    <property type="project" value="TreeGrafter"/>
</dbReference>
<keyword evidence="6 10" id="KW-0472">Membrane</keyword>
<evidence type="ECO:0000256" key="6">
    <source>
        <dbReference type="ARBA" id="ARBA00023136"/>
    </source>
</evidence>
<dbReference type="OrthoDB" id="2373987at2759"/>
<evidence type="ECO:0000256" key="2">
    <source>
        <dbReference type="ARBA" id="ARBA00022448"/>
    </source>
</evidence>
<dbReference type="Pfam" id="PF12796">
    <property type="entry name" value="Ank_2"/>
    <property type="match status" value="1"/>
</dbReference>
<dbReference type="GO" id="GO:0070679">
    <property type="term" value="F:inositol 1,4,5 trisphosphate binding"/>
    <property type="evidence" value="ECO:0007669"/>
    <property type="project" value="TreeGrafter"/>
</dbReference>
<evidence type="ECO:0000259" key="11">
    <source>
        <dbReference type="Pfam" id="PF00520"/>
    </source>
</evidence>
<evidence type="ECO:0000256" key="9">
    <source>
        <dbReference type="SAM" id="MobiDB-lite"/>
    </source>
</evidence>
<dbReference type="Proteomes" id="UP000507470">
    <property type="component" value="Unassembled WGS sequence"/>
</dbReference>
<keyword evidence="13" id="KW-1185">Reference proteome</keyword>
<keyword evidence="8" id="KW-0040">ANK repeat</keyword>
<dbReference type="PANTHER" id="PTHR10117:SF80">
    <property type="entry name" value="TRANSIENT-RECEPTOR-POTENTIAL-LIKE PROTEIN"/>
    <property type="match status" value="1"/>
</dbReference>
<keyword evidence="5" id="KW-0406">Ion transport</keyword>
<evidence type="ECO:0000256" key="10">
    <source>
        <dbReference type="SAM" id="Phobius"/>
    </source>
</evidence>
<name>A0A6J8BTC7_MYTCO</name>
<evidence type="ECO:0000256" key="7">
    <source>
        <dbReference type="ARBA" id="ARBA00023303"/>
    </source>
</evidence>
<dbReference type="PRINTS" id="PR01097">
    <property type="entry name" value="TRNSRECEPTRP"/>
</dbReference>
<evidence type="ECO:0000256" key="3">
    <source>
        <dbReference type="ARBA" id="ARBA00022692"/>
    </source>
</evidence>
<dbReference type="GO" id="GO:0051480">
    <property type="term" value="P:regulation of cytosolic calcium ion concentration"/>
    <property type="evidence" value="ECO:0007669"/>
    <property type="project" value="TreeGrafter"/>
</dbReference>
<feature type="transmembrane region" description="Helical" evidence="10">
    <location>
        <begin position="474"/>
        <end position="499"/>
    </location>
</feature>
<evidence type="ECO:0000256" key="5">
    <source>
        <dbReference type="ARBA" id="ARBA00023065"/>
    </source>
</evidence>
<feature type="region of interest" description="Disordered" evidence="9">
    <location>
        <begin position="765"/>
        <end position="788"/>
    </location>
</feature>
<reference evidence="12 13" key="1">
    <citation type="submission" date="2020-06" db="EMBL/GenBank/DDBJ databases">
        <authorList>
            <person name="Li R."/>
            <person name="Bekaert M."/>
        </authorList>
    </citation>
    <scope>NUCLEOTIDE SEQUENCE [LARGE SCALE GENOMIC DNA]</scope>
    <source>
        <strain evidence="13">wild</strain>
    </source>
</reference>
<feature type="repeat" description="ANK" evidence="8">
    <location>
        <begin position="153"/>
        <end position="185"/>
    </location>
</feature>
<dbReference type="PROSITE" id="PS50088">
    <property type="entry name" value="ANK_REPEAT"/>
    <property type="match status" value="1"/>
</dbReference>
<organism evidence="12 13">
    <name type="scientific">Mytilus coruscus</name>
    <name type="common">Sea mussel</name>
    <dbReference type="NCBI Taxonomy" id="42192"/>
    <lineage>
        <taxon>Eukaryota</taxon>
        <taxon>Metazoa</taxon>
        <taxon>Spiralia</taxon>
        <taxon>Lophotrochozoa</taxon>
        <taxon>Mollusca</taxon>
        <taxon>Bivalvia</taxon>
        <taxon>Autobranchia</taxon>
        <taxon>Pteriomorphia</taxon>
        <taxon>Mytilida</taxon>
        <taxon>Mytiloidea</taxon>
        <taxon>Mytilidae</taxon>
        <taxon>Mytilinae</taxon>
        <taxon>Mytilus</taxon>
    </lineage>
</organism>
<dbReference type="InterPro" id="IPR002153">
    <property type="entry name" value="TRPC_channel"/>
</dbReference>
<feature type="transmembrane region" description="Helical" evidence="10">
    <location>
        <begin position="394"/>
        <end position="411"/>
    </location>
</feature>
<feature type="transmembrane region" description="Helical" evidence="10">
    <location>
        <begin position="542"/>
        <end position="567"/>
    </location>
</feature>
<dbReference type="PROSITE" id="PS50297">
    <property type="entry name" value="ANK_REP_REGION"/>
    <property type="match status" value="1"/>
</dbReference>
<feature type="compositionally biased region" description="Polar residues" evidence="9">
    <location>
        <begin position="770"/>
        <end position="788"/>
    </location>
</feature>
<keyword evidence="2" id="KW-0813">Transport</keyword>
<keyword evidence="4 10" id="KW-1133">Transmembrane helix</keyword>
<accession>A0A6J8BTC7</accession>
<dbReference type="SMART" id="SM00248">
    <property type="entry name" value="ANK"/>
    <property type="match status" value="3"/>
</dbReference>
<dbReference type="SUPFAM" id="SSF48403">
    <property type="entry name" value="Ankyrin repeat"/>
    <property type="match status" value="1"/>
</dbReference>
<dbReference type="Pfam" id="PF00023">
    <property type="entry name" value="Ank"/>
    <property type="match status" value="1"/>
</dbReference>
<dbReference type="Pfam" id="PF00520">
    <property type="entry name" value="Ion_trans"/>
    <property type="match status" value="1"/>
</dbReference>
<sequence>MSIKTISERMSSQYSQHSLRIRPIKMPLEPLKVSHRSNTNERIFLEAVERGDKHTVIRCLHEPNPVNVNCTNMLGRSAIQIAVDNENVEIVEILLQQDGVEIGDALLYAIREGVYKIVEMLIDHPSIKSNMLGSEWSKMKNNGHGEESSDYSSDISPVMLAAHCNQFEILQLLLLRGADINPPHQLSCSCKTCQEQCRSSEEVIAVLNKECDPSDEDFSGFGAALERNPNEDKLTLSRLKLALKYEQKQFVAHPNCQQLLTSIWYEGLPGWRKRNGPTKFLLCIGLILIVPFTAVYYLIFPRSKIGQLLRSPFMKFLYHSASFVVFLLLLVLVTTDIGNTPTRDQQRGPPPSQLEWLIIFWVTGFVWAECKQLWEEGLKTYIRQWWNLMDFIMLSLYLATFSLRFVAYMQIESNQFGLRQLPRKDWPKMDPTLIAEGLFAIANAFSFSRIIYLFQANQHLGPLQISLGCMLIDIVKFLFIFFLVLTSFACGLNQLYYYYSGSRTPMTADSFYSLGESYVTLYWSLFGLVTLKDIKIPNGQSFTSMIGMILFMAYHFMAIIMLINMLIAMMSNSYQNIENHADMEWKFARSKLWMSYFDEGSTLPSPFNLIISPKSIFYFSRQIKNIFNFCFKKKQVNKSRINRSSSGTIKRPTFNGDPYKIPPSYNELHYQDVMRRLVNRYIHHTKKQKQEGSVNEDDLLEIKQDISSLRYELREDKMRDGGKTSNYLDCLRGDIRKEFQKISPIPHPKFETTTQTNYQCYNDKIPKNGDSANQSSSGKYATLSNNSKTKYQQYNDRIPRIPEWESPCSSSERLTSASDRDHLKIEMISLLREVLQEMQTDKGVNSLPVNGTELYQTHLYTQL</sequence>
<feature type="transmembrane region" description="Helical" evidence="10">
    <location>
        <begin position="280"/>
        <end position="300"/>
    </location>
</feature>
<dbReference type="InterPro" id="IPR036770">
    <property type="entry name" value="Ankyrin_rpt-contain_sf"/>
</dbReference>
<evidence type="ECO:0000256" key="1">
    <source>
        <dbReference type="ARBA" id="ARBA00004141"/>
    </source>
</evidence>
<proteinExistence type="predicted"/>
<dbReference type="GO" id="GO:0005886">
    <property type="term" value="C:plasma membrane"/>
    <property type="evidence" value="ECO:0007669"/>
    <property type="project" value="TreeGrafter"/>
</dbReference>
<evidence type="ECO:0000256" key="8">
    <source>
        <dbReference type="PROSITE-ProRule" id="PRU00023"/>
    </source>
</evidence>
<dbReference type="Gene3D" id="1.10.287.70">
    <property type="match status" value="1"/>
</dbReference>
<evidence type="ECO:0000256" key="4">
    <source>
        <dbReference type="ARBA" id="ARBA00022989"/>
    </source>
</evidence>
<dbReference type="AlphaFoldDB" id="A0A6J8BTC7"/>
<evidence type="ECO:0000313" key="13">
    <source>
        <dbReference type="Proteomes" id="UP000507470"/>
    </source>
</evidence>
<dbReference type="GO" id="GO:0007338">
    <property type="term" value="P:single fertilization"/>
    <property type="evidence" value="ECO:0007669"/>
    <property type="project" value="TreeGrafter"/>
</dbReference>
<dbReference type="EMBL" id="CACVKT020003993">
    <property type="protein sequence ID" value="CAC5387228.1"/>
    <property type="molecule type" value="Genomic_DNA"/>
</dbReference>
<feature type="transmembrane region" description="Helical" evidence="10">
    <location>
        <begin position="316"/>
        <end position="335"/>
    </location>
</feature>
<evidence type="ECO:0000313" key="12">
    <source>
        <dbReference type="EMBL" id="CAC5387228.1"/>
    </source>
</evidence>
<feature type="transmembrane region" description="Helical" evidence="10">
    <location>
        <begin position="432"/>
        <end position="454"/>
    </location>
</feature>
<comment type="subcellular location">
    <subcellularLocation>
        <location evidence="1">Membrane</location>
        <topology evidence="1">Multi-pass membrane protein</topology>
    </subcellularLocation>
</comment>
<dbReference type="InterPro" id="IPR002110">
    <property type="entry name" value="Ankyrin_rpt"/>
</dbReference>
<feature type="domain" description="Ion transport" evidence="11">
    <location>
        <begin position="322"/>
        <end position="581"/>
    </location>
</feature>
<dbReference type="PANTHER" id="PTHR10117">
    <property type="entry name" value="TRANSIENT RECEPTOR POTENTIAL CHANNEL"/>
    <property type="match status" value="1"/>
</dbReference>
<gene>
    <name evidence="12" type="ORF">MCOR_22587</name>
</gene>
<protein>
    <submittedName>
        <fullName evidence="12">TRPC4</fullName>
    </submittedName>
</protein>
<feature type="transmembrane region" description="Helical" evidence="10">
    <location>
        <begin position="511"/>
        <end position="530"/>
    </location>
</feature>
<dbReference type="Gene3D" id="1.25.40.20">
    <property type="entry name" value="Ankyrin repeat-containing domain"/>
    <property type="match status" value="1"/>
</dbReference>
<keyword evidence="7" id="KW-0407">Ion channel</keyword>
<keyword evidence="3 10" id="KW-0812">Transmembrane</keyword>
<dbReference type="GO" id="GO:0015279">
    <property type="term" value="F:store-operated calcium channel activity"/>
    <property type="evidence" value="ECO:0007669"/>
    <property type="project" value="TreeGrafter"/>
</dbReference>
<dbReference type="InterPro" id="IPR005821">
    <property type="entry name" value="Ion_trans_dom"/>
</dbReference>